<dbReference type="Gene3D" id="3.30.559.10">
    <property type="entry name" value="Chloramphenicol acetyltransferase-like domain"/>
    <property type="match status" value="1"/>
</dbReference>
<dbReference type="InterPro" id="IPR001242">
    <property type="entry name" value="Condensation_dom"/>
</dbReference>
<accession>A0ABW6QIV2</accession>
<dbReference type="InterPro" id="IPR023213">
    <property type="entry name" value="CAT-like_dom_sf"/>
</dbReference>
<dbReference type="RefSeq" id="WP_388242276.1">
    <property type="nucleotide sequence ID" value="NZ_JBHVZQ010000116.1"/>
</dbReference>
<evidence type="ECO:0000313" key="2">
    <source>
        <dbReference type="EMBL" id="MFF1279164.1"/>
    </source>
</evidence>
<keyword evidence="3" id="KW-1185">Reference proteome</keyword>
<evidence type="ECO:0000259" key="1">
    <source>
        <dbReference type="Pfam" id="PF00668"/>
    </source>
</evidence>
<feature type="non-terminal residue" evidence="2">
    <location>
        <position position="1"/>
    </location>
</feature>
<evidence type="ECO:0000313" key="3">
    <source>
        <dbReference type="Proteomes" id="UP001601627"/>
    </source>
</evidence>
<sequence>TSYRQWSGAVAEYARRRPEERTYWENLLADLDPAGGGTDTGTGRSEEFTLPEDTTRDLLGAAHRAYHTRVDDLLLTALARALEGVTGGRVHHVVREGHGREDIAPGLDVSGTLGWFTTLHPVRLPLADDLGCSIRAVKESLRTVPAGGIGHGPLLGDRPLPPVWFNYLGRLDAEQAGSADWRPVLEDAGETMPACNTTGALLTVLAHVGGGRLHVRLDSRLDAATTQSLAGALEATLTEVVRHCVTRTAVHYTPSDFSDVRGEADLPALPPSVGADPGAWFDMTEIQKAYLVGRLGNYEIGNVANHVYSEYHYRDLDTGRLEESVNRLVAECDVLRTVFSHERLQQRILPATEVPRYRIPVHDHADRDYDPSSPSEVRERLSHHLYDPERFPLFTFEVSRFRDRSVLHVSWDLISLDVRSRLAVLRRLDDLHRGTDRRLPLAGAGFKDYQDYVALLKHSRWYEDDRAYWGDRLPTLPLRCALPFVTSPDTVTHPRFAEHTLRVGPEVWDRFKEQARRHGVSTSSVLLALFGSIVSYFSGADELPITLTLSQRLPVFEDSDELLGNFTSTILHHHIDHGADTEALIRRTHNLLWESIGHALYSGVEVQRELSRMHGLDPTRAVSPIVFTGVVGQETRDADRGAFLDDSELTGERHWSAQTSQAWIDLQAVEVADGFMSKWLYVDQLFDRDVIDHLNRLYCALIEHLASDDWATALPRERYLAETDLALIEAANATGEAPDREDTLFGLYEAGLDE</sequence>
<dbReference type="PANTHER" id="PTHR45398:SF1">
    <property type="entry name" value="ENZYME, PUTATIVE (JCVI)-RELATED"/>
    <property type="match status" value="1"/>
</dbReference>
<proteinExistence type="predicted"/>
<protein>
    <submittedName>
        <fullName evidence="2">Condensation domain-containing protein</fullName>
    </submittedName>
</protein>
<dbReference type="SUPFAM" id="SSF52777">
    <property type="entry name" value="CoA-dependent acyltransferases"/>
    <property type="match status" value="3"/>
</dbReference>
<dbReference type="Pfam" id="PF00668">
    <property type="entry name" value="Condensation"/>
    <property type="match status" value="2"/>
</dbReference>
<dbReference type="EMBL" id="JBHVZQ010000116">
    <property type="protein sequence ID" value="MFF1279164.1"/>
    <property type="molecule type" value="Genomic_DNA"/>
</dbReference>
<gene>
    <name evidence="2" type="ORF">ACFVZC_38380</name>
</gene>
<dbReference type="Gene3D" id="3.30.559.30">
    <property type="entry name" value="Nonribosomal peptide synthetase, condensation domain"/>
    <property type="match status" value="2"/>
</dbReference>
<feature type="non-terminal residue" evidence="2">
    <location>
        <position position="754"/>
    </location>
</feature>
<dbReference type="Proteomes" id="UP001601627">
    <property type="component" value="Unassembled WGS sequence"/>
</dbReference>
<reference evidence="2 3" key="1">
    <citation type="submission" date="2024-09" db="EMBL/GenBank/DDBJ databases">
        <title>The Natural Products Discovery Center: Release of the First 8490 Sequenced Strains for Exploring Actinobacteria Biosynthetic Diversity.</title>
        <authorList>
            <person name="Kalkreuter E."/>
            <person name="Kautsar S.A."/>
            <person name="Yang D."/>
            <person name="Bader C.D."/>
            <person name="Teijaro C.N."/>
            <person name="Fluegel L."/>
            <person name="Davis C.M."/>
            <person name="Simpson J.R."/>
            <person name="Lauterbach L."/>
            <person name="Steele A.D."/>
            <person name="Gui C."/>
            <person name="Meng S."/>
            <person name="Li G."/>
            <person name="Viehrig K."/>
            <person name="Ye F."/>
            <person name="Su P."/>
            <person name="Kiefer A.F."/>
            <person name="Nichols A."/>
            <person name="Cepeda A.J."/>
            <person name="Yan W."/>
            <person name="Fan B."/>
            <person name="Jiang Y."/>
            <person name="Adhikari A."/>
            <person name="Zheng C.-J."/>
            <person name="Schuster L."/>
            <person name="Cowan T.M."/>
            <person name="Smanski M.J."/>
            <person name="Chevrette M.G."/>
            <person name="De Carvalho L.P.S."/>
            <person name="Shen B."/>
        </authorList>
    </citation>
    <scope>NUCLEOTIDE SEQUENCE [LARGE SCALE GENOMIC DNA]</scope>
    <source>
        <strain evidence="2 3">NPDC058328</strain>
    </source>
</reference>
<feature type="domain" description="Condensation" evidence="1">
    <location>
        <begin position="2"/>
        <end position="160"/>
    </location>
</feature>
<organism evidence="2 3">
    <name type="scientific">Streptomyces marokkonensis</name>
    <dbReference type="NCBI Taxonomy" id="324855"/>
    <lineage>
        <taxon>Bacteria</taxon>
        <taxon>Bacillati</taxon>
        <taxon>Actinomycetota</taxon>
        <taxon>Actinomycetes</taxon>
        <taxon>Kitasatosporales</taxon>
        <taxon>Streptomycetaceae</taxon>
        <taxon>Streptomyces</taxon>
    </lineage>
</organism>
<dbReference type="PANTHER" id="PTHR45398">
    <property type="match status" value="1"/>
</dbReference>
<comment type="caution">
    <text evidence="2">The sequence shown here is derived from an EMBL/GenBank/DDBJ whole genome shotgun (WGS) entry which is preliminary data.</text>
</comment>
<name>A0ABW6QIV2_9ACTN</name>
<feature type="domain" description="Condensation" evidence="1">
    <location>
        <begin position="315"/>
        <end position="707"/>
    </location>
</feature>